<dbReference type="EMBL" id="CP119075">
    <property type="protein sequence ID" value="WED65915.1"/>
    <property type="molecule type" value="Genomic_DNA"/>
</dbReference>
<dbReference type="GO" id="GO:0005886">
    <property type="term" value="C:plasma membrane"/>
    <property type="evidence" value="ECO:0007669"/>
    <property type="project" value="TreeGrafter"/>
</dbReference>
<keyword evidence="5 6" id="KW-0472">Membrane</keyword>
<comment type="subcellular location">
    <subcellularLocation>
        <location evidence="1">Membrane</location>
        <topology evidence="1">Multi-pass membrane protein</topology>
    </subcellularLocation>
</comment>
<feature type="transmembrane region" description="Helical" evidence="6">
    <location>
        <begin position="117"/>
        <end position="138"/>
    </location>
</feature>
<proteinExistence type="inferred from homology"/>
<dbReference type="RefSeq" id="WP_330927777.1">
    <property type="nucleotide sequence ID" value="NZ_CP119075.1"/>
</dbReference>
<comment type="similarity">
    <text evidence="2">Belongs to the GtrA family.</text>
</comment>
<dbReference type="AlphaFoldDB" id="A0AAF0CPY7"/>
<reference evidence="8" key="1">
    <citation type="submission" date="2023-03" db="EMBL/GenBank/DDBJ databases">
        <title>Lomoglobus Profundus gen. nov., sp. nov., a novel member of the phylum Verrucomicrobia, isolated from deep-marine sediment of South China Sea.</title>
        <authorList>
            <person name="Ahmad T."/>
            <person name="Ishaq S.E."/>
            <person name="Wang F."/>
        </authorList>
    </citation>
    <scope>NUCLEOTIDE SEQUENCE</scope>
    <source>
        <strain evidence="8">LMO-M01</strain>
    </source>
</reference>
<dbReference type="PANTHER" id="PTHR38459:SF1">
    <property type="entry name" value="PROPHAGE BACTOPRENOL-LINKED GLUCOSE TRANSLOCASE HOMOLOG"/>
    <property type="match status" value="1"/>
</dbReference>
<gene>
    <name evidence="8" type="ORF">PXH66_03510</name>
</gene>
<evidence type="ECO:0000256" key="3">
    <source>
        <dbReference type="ARBA" id="ARBA00022692"/>
    </source>
</evidence>
<evidence type="ECO:0000256" key="1">
    <source>
        <dbReference type="ARBA" id="ARBA00004141"/>
    </source>
</evidence>
<keyword evidence="3 6" id="KW-0812">Transmembrane</keyword>
<evidence type="ECO:0000256" key="6">
    <source>
        <dbReference type="SAM" id="Phobius"/>
    </source>
</evidence>
<name>A0AAF0CPY7_9BACT</name>
<keyword evidence="4 6" id="KW-1133">Transmembrane helix</keyword>
<evidence type="ECO:0000313" key="9">
    <source>
        <dbReference type="Proteomes" id="UP001218638"/>
    </source>
</evidence>
<evidence type="ECO:0000259" key="7">
    <source>
        <dbReference type="Pfam" id="PF04138"/>
    </source>
</evidence>
<dbReference type="PANTHER" id="PTHR38459">
    <property type="entry name" value="PROPHAGE BACTOPRENOL-LINKED GLUCOSE TRANSLOCASE HOMOLOG"/>
    <property type="match status" value="1"/>
</dbReference>
<evidence type="ECO:0000256" key="2">
    <source>
        <dbReference type="ARBA" id="ARBA00009399"/>
    </source>
</evidence>
<evidence type="ECO:0000313" key="8">
    <source>
        <dbReference type="EMBL" id="WED65915.1"/>
    </source>
</evidence>
<accession>A0AAF0CPY7</accession>
<dbReference type="Pfam" id="PF04138">
    <property type="entry name" value="GtrA_DPMS_TM"/>
    <property type="match status" value="1"/>
</dbReference>
<dbReference type="GO" id="GO:0000271">
    <property type="term" value="P:polysaccharide biosynthetic process"/>
    <property type="evidence" value="ECO:0007669"/>
    <property type="project" value="InterPro"/>
</dbReference>
<sequence length="144" mass="15779">MSSPTSPDATPAPGAPPHRATLRRMGKFLLVGLGGYALLTFGVIALVEWVGLGKRPAYAIMISVVMVTNFYANRRFVFPAGRTGAPARQAVRFLGTSVTFRLLEFMLYSTMIGPFEVPYVAAIALTSALSYGVKYYVFSQWVFR</sequence>
<dbReference type="KEGG" id="slom:PXH66_03510"/>
<dbReference type="Proteomes" id="UP001218638">
    <property type="component" value="Chromosome"/>
</dbReference>
<evidence type="ECO:0000256" key="5">
    <source>
        <dbReference type="ARBA" id="ARBA00023136"/>
    </source>
</evidence>
<dbReference type="InterPro" id="IPR051401">
    <property type="entry name" value="GtrA_CellWall_Glycosyl"/>
</dbReference>
<dbReference type="InterPro" id="IPR007267">
    <property type="entry name" value="GtrA_DPMS_TM"/>
</dbReference>
<protein>
    <submittedName>
        <fullName evidence="8">GtrA family protein</fullName>
    </submittedName>
</protein>
<organism evidence="8 9">
    <name type="scientific">Synoicihabitans lomoniglobus</name>
    <dbReference type="NCBI Taxonomy" id="2909285"/>
    <lineage>
        <taxon>Bacteria</taxon>
        <taxon>Pseudomonadati</taxon>
        <taxon>Verrucomicrobiota</taxon>
        <taxon>Opitutia</taxon>
        <taxon>Opitutales</taxon>
        <taxon>Opitutaceae</taxon>
        <taxon>Synoicihabitans</taxon>
    </lineage>
</organism>
<feature type="transmembrane region" description="Helical" evidence="6">
    <location>
        <begin position="93"/>
        <end position="111"/>
    </location>
</feature>
<feature type="domain" description="GtrA/DPMS transmembrane" evidence="7">
    <location>
        <begin position="27"/>
        <end position="143"/>
    </location>
</feature>
<keyword evidence="9" id="KW-1185">Reference proteome</keyword>
<feature type="transmembrane region" description="Helical" evidence="6">
    <location>
        <begin position="28"/>
        <end position="50"/>
    </location>
</feature>
<evidence type="ECO:0000256" key="4">
    <source>
        <dbReference type="ARBA" id="ARBA00022989"/>
    </source>
</evidence>
<feature type="transmembrane region" description="Helical" evidence="6">
    <location>
        <begin position="56"/>
        <end position="72"/>
    </location>
</feature>